<evidence type="ECO:0000313" key="3">
    <source>
        <dbReference type="EMBL" id="MFK4752323.1"/>
    </source>
</evidence>
<dbReference type="InterPro" id="IPR023631">
    <property type="entry name" value="Amidase_dom"/>
</dbReference>
<dbReference type="RefSeq" id="WP_416205606.1">
    <property type="nucleotide sequence ID" value="NZ_JBBKTX010000008.1"/>
</dbReference>
<accession>A0ABW8NH78</accession>
<dbReference type="NCBIfam" id="NF006043">
    <property type="entry name" value="PRK08186.1"/>
    <property type="match status" value="1"/>
</dbReference>
<dbReference type="Gene3D" id="3.90.1300.10">
    <property type="entry name" value="Amidase signature (AS) domain"/>
    <property type="match status" value="1"/>
</dbReference>
<gene>
    <name evidence="3" type="primary">atzF</name>
    <name evidence="3" type="ORF">WG929_07865</name>
</gene>
<feature type="domain" description="Allophanate hydrolase C-terminal" evidence="2">
    <location>
        <begin position="472"/>
        <end position="595"/>
    </location>
</feature>
<protein>
    <submittedName>
        <fullName evidence="3">Allophanate hydrolase</fullName>
        <ecNumber evidence="3">3.5.1.54</ecNumber>
    </submittedName>
</protein>
<dbReference type="EC" id="3.5.1.54" evidence="3"/>
<sequence length="601" mass="64349">MTASTLSPLSGWNLSDWAKAYQSGQTPQQLLPQLLQQIREEECDNGKPVYGSPWITLATDAVLAQQLASLEGKAPASLPLFGVPFAVKDNIDVAGFATTGGCPEFAFTPQRDATVVALLRAAGAVVIGKTNLDQFATGLVGARSPYGPVANSFKPEYVSGGSSSGSAVTVARGQVAFSLGTDTAGSGRVPAGFNHLVGVKATKGLVSTNGVIPACKSLDVVSIFALNSRDAEQLLDVAAQFDAADPYSRESVAVPQRRIKRLAIPLSPQWFGDVEQQQAYEQACVLARKHGLELVEKDFGPLFEMAALLYQGPWVAERYAAVGEFMEQDLPGLDPIVKSIVLSGKLPSAVDQFRAEYRRLELMRYVTALFDDVDALFVPTSPHFPTHAALAEQPIEVNSRNGVYTNFVNLADLSALSLPAALRRDGLPFGITLIAPAWQDRALLACANRWEAALKLPEAPVLLGRKADESVVIAVVGAHLSGMPLNHQLSHRSARLVEQTVTADQYRLYALANTTPPKPGLVRVGDDEQGVAIIVELWRLTAAAFGSFVNEVPQPMGIGKVELEDGRIVNGFMCEAAVLPTATDISEFGGWRAYVSRKQAD</sequence>
<organism evidence="3 4">
    <name type="scientific">Oceanobacter antarcticus</name>
    <dbReference type="NCBI Taxonomy" id="3133425"/>
    <lineage>
        <taxon>Bacteria</taxon>
        <taxon>Pseudomonadati</taxon>
        <taxon>Pseudomonadota</taxon>
        <taxon>Gammaproteobacteria</taxon>
        <taxon>Oceanospirillales</taxon>
        <taxon>Oceanospirillaceae</taxon>
        <taxon>Oceanobacter</taxon>
    </lineage>
</organism>
<dbReference type="SUPFAM" id="SSF75304">
    <property type="entry name" value="Amidase signature (AS) enzymes"/>
    <property type="match status" value="1"/>
</dbReference>
<dbReference type="PANTHER" id="PTHR11895:SF169">
    <property type="entry name" value="GLUTAMYL-TRNA(GLN) AMIDOTRANSFERASE"/>
    <property type="match status" value="1"/>
</dbReference>
<dbReference type="InterPro" id="IPR036928">
    <property type="entry name" value="AS_sf"/>
</dbReference>
<evidence type="ECO:0000313" key="4">
    <source>
        <dbReference type="Proteomes" id="UP001620597"/>
    </source>
</evidence>
<evidence type="ECO:0000259" key="2">
    <source>
        <dbReference type="Pfam" id="PF21986"/>
    </source>
</evidence>
<keyword evidence="3" id="KW-0378">Hydrolase</keyword>
<name>A0ABW8NH78_9GAMM</name>
<dbReference type="InterPro" id="IPR053844">
    <property type="entry name" value="AH_C"/>
</dbReference>
<dbReference type="InterPro" id="IPR014085">
    <property type="entry name" value="Allophanate_hydrolase"/>
</dbReference>
<dbReference type="Pfam" id="PF21986">
    <property type="entry name" value="AH_C"/>
    <property type="match status" value="1"/>
</dbReference>
<dbReference type="EMBL" id="JBBKTX010000008">
    <property type="protein sequence ID" value="MFK4752323.1"/>
    <property type="molecule type" value="Genomic_DNA"/>
</dbReference>
<comment type="caution">
    <text evidence="3">The sequence shown here is derived from an EMBL/GenBank/DDBJ whole genome shotgun (WGS) entry which is preliminary data.</text>
</comment>
<keyword evidence="4" id="KW-1185">Reference proteome</keyword>
<dbReference type="Pfam" id="PF01425">
    <property type="entry name" value="Amidase"/>
    <property type="match status" value="1"/>
</dbReference>
<reference evidence="3 4" key="1">
    <citation type="submission" date="2024-03" db="EMBL/GenBank/DDBJ databases">
        <title>High-quality draft genome sequence of Oceanobacter sp. wDCs-4.</title>
        <authorList>
            <person name="Dong C."/>
        </authorList>
    </citation>
    <scope>NUCLEOTIDE SEQUENCE [LARGE SCALE GENOMIC DNA]</scope>
    <source>
        <strain evidence="4">wDCs-4</strain>
    </source>
</reference>
<dbReference type="GO" id="GO:0004039">
    <property type="term" value="F:allophanate hydrolase activity"/>
    <property type="evidence" value="ECO:0007669"/>
    <property type="project" value="UniProtKB-EC"/>
</dbReference>
<evidence type="ECO:0000259" key="1">
    <source>
        <dbReference type="Pfam" id="PF01425"/>
    </source>
</evidence>
<proteinExistence type="predicted"/>
<dbReference type="PANTHER" id="PTHR11895">
    <property type="entry name" value="TRANSAMIDASE"/>
    <property type="match status" value="1"/>
</dbReference>
<dbReference type="Gene3D" id="1.20.58.1700">
    <property type="match status" value="1"/>
</dbReference>
<dbReference type="Gene3D" id="3.10.490.10">
    <property type="entry name" value="Gamma-glutamyl cyclotransferase-like"/>
    <property type="match status" value="1"/>
</dbReference>
<dbReference type="Proteomes" id="UP001620597">
    <property type="component" value="Unassembled WGS sequence"/>
</dbReference>
<dbReference type="NCBIfam" id="TIGR02713">
    <property type="entry name" value="allophanate_hyd"/>
    <property type="match status" value="1"/>
</dbReference>
<dbReference type="InterPro" id="IPR000120">
    <property type="entry name" value="Amidase"/>
</dbReference>
<feature type="domain" description="Amidase" evidence="1">
    <location>
        <begin position="55"/>
        <end position="444"/>
    </location>
</feature>